<sequence>MEPDTEILEHFESPLMNLSLANMNATRDYSDHNSTNYSNESQTIIFSVTLITFCTGVPLNGIVIWLLGFQIKRNPFTVLILNLAISDFGFLIFAALYSMGNFIAAQSFRNLAIFYLFDATYINGLFHLTVISIDRCGCSLPNVVSLFPAKAFVSCCVPFSGSSLSSLCSWDFDLTVTAVLCLPLSTTSTLILFIKICLKSQQVKRGNLLVTILITLLCFLILTLPLYIYLFSILFHGTNDTSHNFQSFLYFILCACLNSSVNPVIYFLVGRKKQAQSRRVSRPFFKEPSKKMKCLKPDRSLQTVSSHL</sequence>
<feature type="transmembrane region" description="Helical" evidence="8">
    <location>
        <begin position="206"/>
        <end position="228"/>
    </location>
</feature>
<keyword evidence="2 8" id="KW-0812">Transmembrane</keyword>
<comment type="subcellular location">
    <subcellularLocation>
        <location evidence="1">Membrane</location>
        <topology evidence="1">Multi-pass membrane protein</topology>
    </subcellularLocation>
</comment>
<evidence type="ECO:0000256" key="5">
    <source>
        <dbReference type="ARBA" id="ARBA00023136"/>
    </source>
</evidence>
<evidence type="ECO:0000256" key="7">
    <source>
        <dbReference type="ARBA" id="ARBA00023224"/>
    </source>
</evidence>
<evidence type="ECO:0000313" key="10">
    <source>
        <dbReference type="Ensembl" id="ENSNNAP00000028445.1"/>
    </source>
</evidence>
<evidence type="ECO:0000313" key="11">
    <source>
        <dbReference type="Proteomes" id="UP000694559"/>
    </source>
</evidence>
<dbReference type="Proteomes" id="UP000694559">
    <property type="component" value="Unplaced"/>
</dbReference>
<evidence type="ECO:0000256" key="3">
    <source>
        <dbReference type="ARBA" id="ARBA00022989"/>
    </source>
</evidence>
<feature type="transmembrane region" description="Helical" evidence="8">
    <location>
        <begin position="79"/>
        <end position="100"/>
    </location>
</feature>
<dbReference type="InterPro" id="IPR017452">
    <property type="entry name" value="GPCR_Rhodpsn_7TM"/>
</dbReference>
<dbReference type="PROSITE" id="PS50262">
    <property type="entry name" value="G_PROTEIN_RECEP_F1_2"/>
    <property type="match status" value="1"/>
</dbReference>
<feature type="transmembrane region" description="Helical" evidence="8">
    <location>
        <begin position="44"/>
        <end position="67"/>
    </location>
</feature>
<dbReference type="InterPro" id="IPR000276">
    <property type="entry name" value="GPCR_Rhodpsn"/>
</dbReference>
<keyword evidence="5 8" id="KW-0472">Membrane</keyword>
<dbReference type="PANTHER" id="PTHR11334">
    <property type="entry name" value="MAS-RELATED G-PROTEIN COUPLED RECEPTOR"/>
    <property type="match status" value="1"/>
</dbReference>
<dbReference type="PRINTS" id="PR02108">
    <property type="entry name" value="MRGPCRFAMILY"/>
</dbReference>
<accession>A0A8C7E737</accession>
<dbReference type="AlphaFoldDB" id="A0A8C7E737"/>
<evidence type="ECO:0000256" key="1">
    <source>
        <dbReference type="ARBA" id="ARBA00004141"/>
    </source>
</evidence>
<dbReference type="GO" id="GO:0004930">
    <property type="term" value="F:G protein-coupled receptor activity"/>
    <property type="evidence" value="ECO:0007669"/>
    <property type="project" value="UniProtKB-KW"/>
</dbReference>
<name>A0A8C7E737_NAJNA</name>
<organism evidence="10 11">
    <name type="scientific">Naja naja</name>
    <name type="common">Indian cobra</name>
    <dbReference type="NCBI Taxonomy" id="35670"/>
    <lineage>
        <taxon>Eukaryota</taxon>
        <taxon>Metazoa</taxon>
        <taxon>Chordata</taxon>
        <taxon>Craniata</taxon>
        <taxon>Vertebrata</taxon>
        <taxon>Euteleostomi</taxon>
        <taxon>Lepidosauria</taxon>
        <taxon>Squamata</taxon>
        <taxon>Bifurcata</taxon>
        <taxon>Unidentata</taxon>
        <taxon>Episquamata</taxon>
        <taxon>Toxicofera</taxon>
        <taxon>Serpentes</taxon>
        <taxon>Colubroidea</taxon>
        <taxon>Elapidae</taxon>
        <taxon>Elapinae</taxon>
        <taxon>Naja</taxon>
    </lineage>
</organism>
<protein>
    <recommendedName>
        <fullName evidence="9">G-protein coupled receptors family 1 profile domain-containing protein</fullName>
    </recommendedName>
</protein>
<feature type="domain" description="G-protein coupled receptors family 1 profile" evidence="9">
    <location>
        <begin position="59"/>
        <end position="308"/>
    </location>
</feature>
<feature type="transmembrane region" description="Helical" evidence="8">
    <location>
        <begin position="174"/>
        <end position="194"/>
    </location>
</feature>
<dbReference type="PANTHER" id="PTHR11334:SF69">
    <property type="entry name" value="G-PROTEIN COUPLED RECEPTORS FAMILY 1 PROFILE DOMAIN-CONTAINING PROTEIN"/>
    <property type="match status" value="1"/>
</dbReference>
<dbReference type="SUPFAM" id="SSF81321">
    <property type="entry name" value="Family A G protein-coupled receptor-like"/>
    <property type="match status" value="1"/>
</dbReference>
<keyword evidence="11" id="KW-1185">Reference proteome</keyword>
<evidence type="ECO:0000256" key="6">
    <source>
        <dbReference type="ARBA" id="ARBA00023170"/>
    </source>
</evidence>
<dbReference type="InterPro" id="IPR026234">
    <property type="entry name" value="MRGPCRFAMILY"/>
</dbReference>
<reference evidence="10" key="2">
    <citation type="submission" date="2025-09" db="UniProtKB">
        <authorList>
            <consortium name="Ensembl"/>
        </authorList>
    </citation>
    <scope>IDENTIFICATION</scope>
</reference>
<keyword evidence="7" id="KW-0807">Transducer</keyword>
<keyword evidence="4" id="KW-0297">G-protein coupled receptor</keyword>
<evidence type="ECO:0000256" key="8">
    <source>
        <dbReference type="SAM" id="Phobius"/>
    </source>
</evidence>
<dbReference type="OrthoDB" id="9631784at2759"/>
<dbReference type="Ensembl" id="ENSNNAT00000029812.1">
    <property type="protein sequence ID" value="ENSNNAP00000028445.1"/>
    <property type="gene ID" value="ENSNNAG00000018304.1"/>
</dbReference>
<evidence type="ECO:0000259" key="9">
    <source>
        <dbReference type="PROSITE" id="PS50262"/>
    </source>
</evidence>
<reference evidence="10" key="1">
    <citation type="submission" date="2025-08" db="UniProtKB">
        <authorList>
            <consortium name="Ensembl"/>
        </authorList>
    </citation>
    <scope>IDENTIFICATION</scope>
</reference>
<keyword evidence="3 8" id="KW-1133">Transmembrane helix</keyword>
<keyword evidence="6" id="KW-0675">Receptor</keyword>
<evidence type="ECO:0000256" key="2">
    <source>
        <dbReference type="ARBA" id="ARBA00022692"/>
    </source>
</evidence>
<feature type="transmembrane region" description="Helical" evidence="8">
    <location>
        <begin position="112"/>
        <end position="131"/>
    </location>
</feature>
<dbReference type="PRINTS" id="PR00237">
    <property type="entry name" value="GPCRRHODOPSN"/>
</dbReference>
<dbReference type="GO" id="GO:0005886">
    <property type="term" value="C:plasma membrane"/>
    <property type="evidence" value="ECO:0007669"/>
    <property type="project" value="UniProtKB-SubCell"/>
</dbReference>
<feature type="transmembrane region" description="Helical" evidence="8">
    <location>
        <begin position="248"/>
        <end position="269"/>
    </location>
</feature>
<dbReference type="OMA" id="HATENYY"/>
<dbReference type="GeneTree" id="ENSGT01030000234639"/>
<proteinExistence type="predicted"/>
<evidence type="ECO:0000256" key="4">
    <source>
        <dbReference type="ARBA" id="ARBA00023040"/>
    </source>
</evidence>
<dbReference type="Gene3D" id="1.20.1070.10">
    <property type="entry name" value="Rhodopsin 7-helix transmembrane proteins"/>
    <property type="match status" value="2"/>
</dbReference>